<dbReference type="InterPro" id="IPR025555">
    <property type="entry name" value="YppG"/>
</dbReference>
<reference evidence="1 2" key="1">
    <citation type="submission" date="2019-11" db="EMBL/GenBank/DDBJ databases">
        <title>Bacillus lacus genome.</title>
        <authorList>
            <person name="Allen C.J."/>
            <person name="Newman J.D."/>
        </authorList>
    </citation>
    <scope>NUCLEOTIDE SEQUENCE [LARGE SCALE GENOMIC DNA]</scope>
    <source>
        <strain evidence="1 2">KCTC 33946</strain>
    </source>
</reference>
<protein>
    <submittedName>
        <fullName evidence="1">Spore coat protein</fullName>
    </submittedName>
</protein>
<keyword evidence="1" id="KW-0167">Capsid protein</keyword>
<keyword evidence="1" id="KW-0946">Virion</keyword>
<evidence type="ECO:0000313" key="1">
    <source>
        <dbReference type="EMBL" id="MRX70951.1"/>
    </source>
</evidence>
<name>A0A7X2IW83_9BACI</name>
<evidence type="ECO:0000313" key="2">
    <source>
        <dbReference type="Proteomes" id="UP000448867"/>
    </source>
</evidence>
<sequence>MNPYPQNPQQQNIFAPPGQFPFFQQNIDYIQNGGAPNQHAFQSGGAPGQQGFQIGGFPQQPGIFGQQPGVYNQQPAAYNQQAGAFNQAGYFPNPYPKPMPFMKPQSPGFQSIMSQFKNKNGQYDMNKMMDTAGQMMSAVNQMGSLMKGVTSIFKV</sequence>
<dbReference type="AlphaFoldDB" id="A0A7X2IW83"/>
<gene>
    <name evidence="1" type="ORF">GJU40_02060</name>
</gene>
<keyword evidence="2" id="KW-1185">Reference proteome</keyword>
<proteinExistence type="predicted"/>
<dbReference type="EMBL" id="WKKI01000002">
    <property type="protein sequence ID" value="MRX70951.1"/>
    <property type="molecule type" value="Genomic_DNA"/>
</dbReference>
<dbReference type="Proteomes" id="UP000448867">
    <property type="component" value="Unassembled WGS sequence"/>
</dbReference>
<accession>A0A7X2IW83</accession>
<dbReference type="Pfam" id="PF14179">
    <property type="entry name" value="YppG"/>
    <property type="match status" value="1"/>
</dbReference>
<organism evidence="1 2">
    <name type="scientific">Metabacillus lacus</name>
    <dbReference type="NCBI Taxonomy" id="1983721"/>
    <lineage>
        <taxon>Bacteria</taxon>
        <taxon>Bacillati</taxon>
        <taxon>Bacillota</taxon>
        <taxon>Bacilli</taxon>
        <taxon>Bacillales</taxon>
        <taxon>Bacillaceae</taxon>
        <taxon>Metabacillus</taxon>
    </lineage>
</organism>
<dbReference type="OrthoDB" id="2456726at2"/>
<comment type="caution">
    <text evidence="1">The sequence shown here is derived from an EMBL/GenBank/DDBJ whole genome shotgun (WGS) entry which is preliminary data.</text>
</comment>